<dbReference type="InterPro" id="IPR029063">
    <property type="entry name" value="SAM-dependent_MTases_sf"/>
</dbReference>
<reference evidence="14 15" key="1">
    <citation type="journal article" date="2011" name="Proc. Natl. Acad. Sci. U.S.A.">
        <title>Niche of harmful alga Aureococcus anophagefferens revealed through ecogenomics.</title>
        <authorList>
            <person name="Gobler C.J."/>
            <person name="Berry D.L."/>
            <person name="Dyhrman S.T."/>
            <person name="Wilhelm S.W."/>
            <person name="Salamov A."/>
            <person name="Lobanov A.V."/>
            <person name="Zhang Y."/>
            <person name="Collier J.L."/>
            <person name="Wurch L.L."/>
            <person name="Kustka A.B."/>
            <person name="Dill B.D."/>
            <person name="Shah M."/>
            <person name="VerBerkmoes N.C."/>
            <person name="Kuo A."/>
            <person name="Terry A."/>
            <person name="Pangilinan J."/>
            <person name="Lindquist E.A."/>
            <person name="Lucas S."/>
            <person name="Paulsen I.T."/>
            <person name="Hattenrath-Lehmann T.K."/>
            <person name="Talmage S.C."/>
            <person name="Walker E.A."/>
            <person name="Koch F."/>
            <person name="Burson A.M."/>
            <person name="Marcoval M.A."/>
            <person name="Tang Y.Z."/>
            <person name="Lecleir G.R."/>
            <person name="Coyne K.J."/>
            <person name="Berg G.M."/>
            <person name="Bertrand E.M."/>
            <person name="Saito M.A."/>
            <person name="Gladyshev V.N."/>
            <person name="Grigoriev I.V."/>
        </authorList>
    </citation>
    <scope>NUCLEOTIDE SEQUENCE [LARGE SCALE GENOMIC DNA]</scope>
    <source>
        <strain evidence="15">CCMP 1984</strain>
    </source>
</reference>
<comment type="subcellular location">
    <subcellularLocation>
        <location evidence="1">Nucleus</location>
    </subcellularLocation>
</comment>
<dbReference type="InterPro" id="IPR002857">
    <property type="entry name" value="Znf_CXXC"/>
</dbReference>
<keyword evidence="11" id="KW-0732">Signal</keyword>
<evidence type="ECO:0000256" key="4">
    <source>
        <dbReference type="ARBA" id="ARBA00022833"/>
    </source>
</evidence>
<feature type="compositionally biased region" description="Low complexity" evidence="10">
    <location>
        <begin position="1461"/>
        <end position="1472"/>
    </location>
</feature>
<evidence type="ECO:0000259" key="13">
    <source>
        <dbReference type="PROSITE" id="PS51058"/>
    </source>
</evidence>
<evidence type="ECO:0000313" key="14">
    <source>
        <dbReference type="EMBL" id="EGB13118.1"/>
    </source>
</evidence>
<feature type="signal peptide" evidence="11">
    <location>
        <begin position="1"/>
        <end position="18"/>
    </location>
</feature>
<dbReference type="GO" id="GO:0008270">
    <property type="term" value="F:zinc ion binding"/>
    <property type="evidence" value="ECO:0007669"/>
    <property type="project" value="UniProtKB-KW"/>
</dbReference>
<keyword evidence="8" id="KW-0539">Nucleus</keyword>
<dbReference type="Proteomes" id="UP000002729">
    <property type="component" value="Unassembled WGS sequence"/>
</dbReference>
<gene>
    <name evidence="14" type="ORF">AURANDRAFT_60583</name>
</gene>
<evidence type="ECO:0000256" key="10">
    <source>
        <dbReference type="SAM" id="MobiDB-lite"/>
    </source>
</evidence>
<dbReference type="InParanoid" id="F0XVL8"/>
<feature type="region of interest" description="Disordered" evidence="10">
    <location>
        <begin position="1970"/>
        <end position="2019"/>
    </location>
</feature>
<dbReference type="SUPFAM" id="SSF53335">
    <property type="entry name" value="S-adenosyl-L-methionine-dependent methyltransferases"/>
    <property type="match status" value="1"/>
</dbReference>
<dbReference type="Gene3D" id="3.30.730.10">
    <property type="entry name" value="AP2/ERF domain"/>
    <property type="match status" value="1"/>
</dbReference>
<feature type="compositionally biased region" description="Low complexity" evidence="10">
    <location>
        <begin position="1732"/>
        <end position="1742"/>
    </location>
</feature>
<feature type="domain" description="AP2/ERF" evidence="12">
    <location>
        <begin position="1764"/>
        <end position="1829"/>
    </location>
</feature>
<dbReference type="GO" id="GO:0005634">
    <property type="term" value="C:nucleus"/>
    <property type="evidence" value="ECO:0007669"/>
    <property type="project" value="UniProtKB-SubCell"/>
</dbReference>
<proteinExistence type="predicted"/>
<feature type="region of interest" description="Disordered" evidence="10">
    <location>
        <begin position="1657"/>
        <end position="1703"/>
    </location>
</feature>
<dbReference type="eggNOG" id="ENOG502SCUE">
    <property type="taxonomic scope" value="Eukaryota"/>
</dbReference>
<evidence type="ECO:0000256" key="5">
    <source>
        <dbReference type="ARBA" id="ARBA00023015"/>
    </source>
</evidence>
<accession>F0XVL8</accession>
<evidence type="ECO:0000256" key="6">
    <source>
        <dbReference type="ARBA" id="ARBA00023125"/>
    </source>
</evidence>
<feature type="region of interest" description="Disordered" evidence="10">
    <location>
        <begin position="1723"/>
        <end position="1766"/>
    </location>
</feature>
<feature type="chain" id="PRO_5003264204" description="AP2/ERF domain-containing protein" evidence="11">
    <location>
        <begin position="19"/>
        <end position="2084"/>
    </location>
</feature>
<dbReference type="NCBIfam" id="TIGR02466">
    <property type="entry name" value="TIGR02466 family protein"/>
    <property type="match status" value="1"/>
</dbReference>
<dbReference type="InterPro" id="IPR001471">
    <property type="entry name" value="AP2/ERF_dom"/>
</dbReference>
<dbReference type="EMBL" id="GL833120">
    <property type="protein sequence ID" value="EGB13118.1"/>
    <property type="molecule type" value="Genomic_DNA"/>
</dbReference>
<dbReference type="PROSITE" id="PS51032">
    <property type="entry name" value="AP2_ERF"/>
    <property type="match status" value="1"/>
</dbReference>
<feature type="compositionally biased region" description="Basic and acidic residues" evidence="10">
    <location>
        <begin position="1980"/>
        <end position="1990"/>
    </location>
</feature>
<keyword evidence="15" id="KW-1185">Reference proteome</keyword>
<evidence type="ECO:0000256" key="3">
    <source>
        <dbReference type="ARBA" id="ARBA00022771"/>
    </source>
</evidence>
<dbReference type="PROSITE" id="PS51058">
    <property type="entry name" value="ZF_CXXC"/>
    <property type="match status" value="1"/>
</dbReference>
<keyword evidence="9" id="KW-0175">Coiled coil</keyword>
<evidence type="ECO:0000256" key="11">
    <source>
        <dbReference type="SAM" id="SignalP"/>
    </source>
</evidence>
<keyword evidence="2" id="KW-0479">Metal-binding</keyword>
<dbReference type="Gene3D" id="3.40.50.150">
    <property type="entry name" value="Vaccinia Virus protein VP39"/>
    <property type="match status" value="1"/>
</dbReference>
<dbReference type="Pfam" id="PF02008">
    <property type="entry name" value="zf-CXXC"/>
    <property type="match status" value="1"/>
</dbReference>
<dbReference type="Gene3D" id="2.60.120.620">
    <property type="entry name" value="q2cbj1_9rhob like domain"/>
    <property type="match status" value="1"/>
</dbReference>
<evidence type="ECO:0000259" key="12">
    <source>
        <dbReference type="PROSITE" id="PS51032"/>
    </source>
</evidence>
<dbReference type="SUPFAM" id="SSF54171">
    <property type="entry name" value="DNA-binding domain"/>
    <property type="match status" value="1"/>
</dbReference>
<dbReference type="KEGG" id="aaf:AURANDRAFT_60583"/>
<evidence type="ECO:0000313" key="15">
    <source>
        <dbReference type="Proteomes" id="UP000002729"/>
    </source>
</evidence>
<dbReference type="GO" id="GO:0003677">
    <property type="term" value="F:DNA binding"/>
    <property type="evidence" value="ECO:0007669"/>
    <property type="project" value="UniProtKB-KW"/>
</dbReference>
<evidence type="ECO:0000256" key="2">
    <source>
        <dbReference type="ARBA" id="ARBA00022723"/>
    </source>
</evidence>
<keyword evidence="4" id="KW-0862">Zinc</keyword>
<keyword evidence="7" id="KW-0804">Transcription</keyword>
<keyword evidence="5" id="KW-0805">Transcription regulation</keyword>
<dbReference type="Pfam" id="PF13759">
    <property type="entry name" value="2OG-FeII_Oxy_5"/>
    <property type="match status" value="1"/>
</dbReference>
<feature type="compositionally biased region" description="Low complexity" evidence="10">
    <location>
        <begin position="1686"/>
        <end position="1698"/>
    </location>
</feature>
<evidence type="ECO:0000256" key="1">
    <source>
        <dbReference type="ARBA" id="ARBA00004123"/>
    </source>
</evidence>
<feature type="compositionally biased region" description="Acidic residues" evidence="10">
    <location>
        <begin position="1743"/>
        <end position="1756"/>
    </location>
</feature>
<organism evidence="15">
    <name type="scientific">Aureococcus anophagefferens</name>
    <name type="common">Harmful bloom alga</name>
    <dbReference type="NCBI Taxonomy" id="44056"/>
    <lineage>
        <taxon>Eukaryota</taxon>
        <taxon>Sar</taxon>
        <taxon>Stramenopiles</taxon>
        <taxon>Ochrophyta</taxon>
        <taxon>Pelagophyceae</taxon>
        <taxon>Pelagomonadales</taxon>
        <taxon>Pelagomonadaceae</taxon>
        <taxon>Aureococcus</taxon>
    </lineage>
</organism>
<feature type="domain" description="CXXC-type" evidence="13">
    <location>
        <begin position="1373"/>
        <end position="1420"/>
    </location>
</feature>
<dbReference type="InterPro" id="IPR012668">
    <property type="entry name" value="CHP02466"/>
</dbReference>
<dbReference type="OrthoDB" id="510310at2759"/>
<dbReference type="RefSeq" id="XP_009032715.1">
    <property type="nucleotide sequence ID" value="XM_009034467.1"/>
</dbReference>
<feature type="region of interest" description="Disordered" evidence="10">
    <location>
        <begin position="1423"/>
        <end position="1472"/>
    </location>
</feature>
<dbReference type="GO" id="GO:0003700">
    <property type="term" value="F:DNA-binding transcription factor activity"/>
    <property type="evidence" value="ECO:0007669"/>
    <property type="project" value="InterPro"/>
</dbReference>
<evidence type="ECO:0008006" key="16">
    <source>
        <dbReference type="Google" id="ProtNLM"/>
    </source>
</evidence>
<evidence type="ECO:0000256" key="7">
    <source>
        <dbReference type="ARBA" id="ARBA00023163"/>
    </source>
</evidence>
<keyword evidence="3" id="KW-0863">Zinc-finger</keyword>
<evidence type="ECO:0000256" key="8">
    <source>
        <dbReference type="ARBA" id="ARBA00023242"/>
    </source>
</evidence>
<dbReference type="GeneID" id="20223076"/>
<name>F0XVL8_AURAN</name>
<keyword evidence="6" id="KW-0238">DNA-binding</keyword>
<dbReference type="InterPro" id="IPR016177">
    <property type="entry name" value="DNA-bd_dom_sf"/>
</dbReference>
<evidence type="ECO:0000256" key="9">
    <source>
        <dbReference type="SAM" id="Coils"/>
    </source>
</evidence>
<protein>
    <recommendedName>
        <fullName evidence="16">AP2/ERF domain-containing protein</fullName>
    </recommendedName>
</protein>
<feature type="coiled-coil region" evidence="9">
    <location>
        <begin position="2032"/>
        <end position="2059"/>
    </location>
</feature>
<feature type="coiled-coil region" evidence="9">
    <location>
        <begin position="1876"/>
        <end position="1917"/>
    </location>
</feature>
<dbReference type="InterPro" id="IPR036955">
    <property type="entry name" value="AP2/ERF_dom_sf"/>
</dbReference>
<sequence>MRRLHLLVCLVGAAIVLFHMLTQRRAPIAVAPSDGSATSRKTSAPKAIDPKCAELERRFDDAVGAARREHAERAWANKRPDCPRERRSWRQQGLSFQVVGTPCQPWWRQDAIAIVDALASKTDVAVAVEWGSGSSSFWLAERVGRLHAVENDKKWAERMRRDLNRLFGNARVHVADTKEERRQTCSRDGCAKAEWDALDELRRAAYANVTLSRGDGSVDTVADLVVDDGRMRFEVMKRALRLLKPEGGVLVLDNSNRYTRDFRPDFNLPDLVPRHWLRYTSPKTWPDDGSLSPEDRRTANLWIQRDFVVTTVWMSRPAHCAPREAPTLLGPGAAGAAEAAALPIRAADRCAAPEPTVASEPSSGVHHLFATTIYVADTRLPPAVLAEAGRVVLERHDAWLASPDAPARAAEANDAFFDAQAAWTRGWLAAYGACGGAAADCEAVAAAANGTWAASLPSESAAFSAIWAAVGAHARRFVAAAGFAGVDLRVDDAMLGDPRGSGEYWFSVQRDASRHAPHYHPACALSGTLYLRAPEDAGRLRFQDPRRLGGLAALLREGWDDDLAAVTDEALFDDEVGLAPRAGAVVLFPPWVKHHVEATPSPEPRVSLSFNLAGRWGATLRATADGAAAARAGLAADAPEGPPDFSACKARALAGACVGDPDAMLRACAAVCEIYMLARDVDLDGVDLVKMQRSLNGMTHFRDAPVVRDVFARDVQCYDLLFRNNAGRSMFGWVTLANEKLMEDDWSCALTLMVQLHRETRRARDAARRENGSASTEAAWHYVNASFSLAMLYTNPGVVTTLSDESPVHVARGEKLLWHVLEVVAADGLLGEDDASVRYMVDVAENVFAGADKARALTPVREDGAASYVERPAYWGEADEFADCGDPISTARVGMLYALFGDHLLAENLLEAACGGCPGTAGAASEADACALRDLVALRGALATRWVDDSGGPTPWEPRRAPRDGDATWALGPRAAAEDACRADAACAAKTRPPTTGVFLLRSLAARRPYVDAHPALAFSLRAAARRDARLADTARLHVLVHHGDVAAARDAWVARLGHSAAHLLGGVHLARFGVAPRRRRSTDLNYLRKIFTAVAISRRRRYDTLVSLDDDILLAPPAYLALLQHAPFGVRGADAPCAMVTPTVSTGIPTAELFAADFLPAASAAALEACYVETIRRWPRLFGDPDFSLADETLERLEGPWPSAEAWDPAWWRAKLWDKAANFLYENVRSYGLGVHPVRVNETCTELAFAATLPLIPVLIPAHFGASAADDRLALAKARLEVGGPRAYPYLANSVWATSPARLVDALLRVDLATGGHPFDEAAMSTLFLHERNESLCVLRHAFAVHPHYGGSRFANRSDFEARLHAAAYGALLLRESRRCGVCAGCTAVECGVCKYCLDMKKRGGSGTIRQACKERKCQQVTTAGGGPRVPRLPKASGKATFARGNTRSGMEQQGGGSAGQQSAQQALAEAAEAARSAEAAAAKRSVTIDGETFAPADLYRLCESVGDDPGLDGDGAVDWAGVASRLEARDAARDALAAARRAHAKREDEARADATKKASLLARVGGANKADAAARFAERDAARAAEADASAAKCAAALDAAHAGAGAGRWTAARCRALWRWPQPAARRYFTMASSSPGTAHSALTAILSLSDGSAPAGGSKMKRLQAPAAGRGSKMKRLKGSGPTPTAAAAAPAPAEIRADDAPELRELRNELLSLCDSYGRDRAPDAAPPAAEGELAGSEGDEDGDDDDDDEPGPGATASKYTGVCYRTDGNKATPWLARITQGGVHTNLGVYATPEEAARVYDDRARELGRPVNFPRPGELLTLKKRTVKRKPRGPTRLERELGLQRDAARGDAAALRGDRDAARGDVAMLVATLRAERETTRLERDTLRAERDAARSERDALRADRDALRGQHAALAALKDELLAKLGPVDGKPVNLGSHATEEEAARVYDKYIREHNLLGTNRRKLNFPLPGEEEAKKPPEKPHARPGSSTKPAAHKKPSVTEQLATARSERDAVRLERDMLRAGRETVASERDALRAERDALRSERDAACSERDVLQIQLTCMTSFKDQLLAKLAPA</sequence>